<sequence>MKTLNMSQAPKQVKDAFNAVKSVFPDVTMVIYDEDGRWCYCDQNLNAPDFKDQISVDLLEDGADAVDYLPITFKE</sequence>
<evidence type="ECO:0000313" key="1">
    <source>
        <dbReference type="EMBL" id="XCH40450.1"/>
    </source>
</evidence>
<dbReference type="EMBL" id="PP856722">
    <property type="protein sequence ID" value="XCH40450.1"/>
    <property type="molecule type" value="Genomic_DNA"/>
</dbReference>
<name>A0AAU8GHH2_9CAUD</name>
<organism evidence="1">
    <name type="scientific">Salmonella phage vB_SEnST11_KE23</name>
    <dbReference type="NCBI Taxonomy" id="3161174"/>
    <lineage>
        <taxon>Viruses</taxon>
        <taxon>Duplodnaviria</taxon>
        <taxon>Heunggongvirae</taxon>
        <taxon>Uroviricota</taxon>
        <taxon>Caudoviricetes</taxon>
        <taxon>Vequintavirinae</taxon>
        <taxon>Seunavirus</taxon>
    </lineage>
</organism>
<gene>
    <name evidence="1" type="ORF">YRYPWZST_CDS0049</name>
</gene>
<reference evidence="1" key="1">
    <citation type="submission" date="2024-05" db="EMBL/GenBank/DDBJ databases">
        <authorList>
            <person name="Mugo M.M."/>
            <person name="Musyoki A.M."/>
            <person name="Makumi A.M."/>
            <person name="Mutai I."/>
            <person name="Drechsel O."/>
            <person name="Kering K.K."/>
            <person name="Muturi P."/>
            <person name="Mbae C.K."/>
            <person name="Kariuki S.M."/>
        </authorList>
    </citation>
    <scope>NUCLEOTIDE SEQUENCE</scope>
</reference>
<protein>
    <submittedName>
        <fullName evidence="1">Uncharacterized protein</fullName>
    </submittedName>
</protein>
<accession>A0AAU8GHH2</accession>
<proteinExistence type="predicted"/>